<gene>
    <name evidence="6" type="ORF">EHS24_002902</name>
</gene>
<dbReference type="Pfam" id="PF07992">
    <property type="entry name" value="Pyr_redox_2"/>
    <property type="match status" value="1"/>
</dbReference>
<dbReference type="GeneID" id="39587445"/>
<evidence type="ECO:0000256" key="2">
    <source>
        <dbReference type="ARBA" id="ARBA00022630"/>
    </source>
</evidence>
<proteinExistence type="inferred from homology"/>
<dbReference type="GO" id="GO:0097237">
    <property type="term" value="P:cellular response to toxic substance"/>
    <property type="evidence" value="ECO:0007669"/>
    <property type="project" value="UniProtKB-ARBA"/>
</dbReference>
<dbReference type="OrthoDB" id="10260355at2759"/>
<name>A0A427XG02_9TREE</name>
<dbReference type="RefSeq" id="XP_028472988.1">
    <property type="nucleotide sequence ID" value="XM_028618621.1"/>
</dbReference>
<reference evidence="6 7" key="1">
    <citation type="submission" date="2018-11" db="EMBL/GenBank/DDBJ databases">
        <title>Genome sequence of Apiotrichum porosum DSM 27194.</title>
        <authorList>
            <person name="Aliyu H."/>
            <person name="Gorte O."/>
            <person name="Ochsenreither K."/>
        </authorList>
    </citation>
    <scope>NUCLEOTIDE SEQUENCE [LARGE SCALE GENOMIC DNA]</scope>
    <source>
        <strain evidence="6 7">DSM 27194</strain>
    </source>
</reference>
<keyword evidence="2" id="KW-0285">Flavoprotein</keyword>
<dbReference type="SUPFAM" id="SSF51905">
    <property type="entry name" value="FAD/NAD(P)-binding domain"/>
    <property type="match status" value="1"/>
</dbReference>
<evidence type="ECO:0000313" key="6">
    <source>
        <dbReference type="EMBL" id="RSH77841.1"/>
    </source>
</evidence>
<dbReference type="InterPro" id="IPR023753">
    <property type="entry name" value="FAD/NAD-binding_dom"/>
</dbReference>
<evidence type="ECO:0000313" key="7">
    <source>
        <dbReference type="Proteomes" id="UP000279236"/>
    </source>
</evidence>
<dbReference type="STRING" id="105984.A0A427XG02"/>
<dbReference type="InterPro" id="IPR036188">
    <property type="entry name" value="FAD/NAD-bd_sf"/>
</dbReference>
<dbReference type="EMBL" id="RSCE01000014">
    <property type="protein sequence ID" value="RSH77841.1"/>
    <property type="molecule type" value="Genomic_DNA"/>
</dbReference>
<comment type="similarity">
    <text evidence="1">Belongs to the class-II pyridine nucleotide-disulfide oxidoreductase family.</text>
</comment>
<accession>A0A427XG02</accession>
<feature type="domain" description="FAD/NAD(P)-binding" evidence="5">
    <location>
        <begin position="9"/>
        <end position="145"/>
    </location>
</feature>
<dbReference type="PRINTS" id="PR00469">
    <property type="entry name" value="PNDRDTASEII"/>
</dbReference>
<sequence>MTVSSAVTNVLVIGGGPAGLSTALTLARTLRSVTIYDSGEYRNARASHSHTIPGFDGKDAADWRSAARADLGKYHNVERHHGQIVSLERLAGGSVSDPTPTRFRATDDEGKVIECRKVVLATGLQDVLPDIPGLAQQWGKRAIHCIFCHGTETAHGAMGFLITPQQAALNPMIVGGALTMWPTLDHSRKVFLTHGLDPDVEADLKTSGLEPHLKILKARGFEIISDPIAQVEEHKDGLHFTFTTDREPLVLPYLMVMPEKSHPPASVASFLTPSFLHAPLDPGGTVPPVPADAPPAHMPPRSGADPRTPARGVFWAGNAGSAAANVSMSVGHGQVCGVVVAGELGGEDLAAEAAALASE</sequence>
<dbReference type="AlphaFoldDB" id="A0A427XG02"/>
<evidence type="ECO:0000256" key="3">
    <source>
        <dbReference type="ARBA" id="ARBA00023002"/>
    </source>
</evidence>
<feature type="compositionally biased region" description="Pro residues" evidence="4">
    <location>
        <begin position="285"/>
        <end position="298"/>
    </location>
</feature>
<dbReference type="PANTHER" id="PTHR48105">
    <property type="entry name" value="THIOREDOXIN REDUCTASE 1-RELATED-RELATED"/>
    <property type="match status" value="1"/>
</dbReference>
<evidence type="ECO:0000259" key="5">
    <source>
        <dbReference type="Pfam" id="PF07992"/>
    </source>
</evidence>
<protein>
    <recommendedName>
        <fullName evidence="5">FAD/NAD(P)-binding domain-containing protein</fullName>
    </recommendedName>
</protein>
<keyword evidence="3" id="KW-0560">Oxidoreductase</keyword>
<keyword evidence="7" id="KW-1185">Reference proteome</keyword>
<dbReference type="Proteomes" id="UP000279236">
    <property type="component" value="Unassembled WGS sequence"/>
</dbReference>
<dbReference type="PRINTS" id="PR00368">
    <property type="entry name" value="FADPNR"/>
</dbReference>
<organism evidence="6 7">
    <name type="scientific">Apiotrichum porosum</name>
    <dbReference type="NCBI Taxonomy" id="105984"/>
    <lineage>
        <taxon>Eukaryota</taxon>
        <taxon>Fungi</taxon>
        <taxon>Dikarya</taxon>
        <taxon>Basidiomycota</taxon>
        <taxon>Agaricomycotina</taxon>
        <taxon>Tremellomycetes</taxon>
        <taxon>Trichosporonales</taxon>
        <taxon>Trichosporonaceae</taxon>
        <taxon>Apiotrichum</taxon>
    </lineage>
</organism>
<feature type="region of interest" description="Disordered" evidence="4">
    <location>
        <begin position="283"/>
        <end position="308"/>
    </location>
</feature>
<evidence type="ECO:0000256" key="4">
    <source>
        <dbReference type="SAM" id="MobiDB-lite"/>
    </source>
</evidence>
<dbReference type="InterPro" id="IPR050097">
    <property type="entry name" value="Ferredoxin-NADP_redctase_2"/>
</dbReference>
<comment type="caution">
    <text evidence="6">The sequence shown here is derived from an EMBL/GenBank/DDBJ whole genome shotgun (WGS) entry which is preliminary data.</text>
</comment>
<dbReference type="Gene3D" id="3.50.50.60">
    <property type="entry name" value="FAD/NAD(P)-binding domain"/>
    <property type="match status" value="2"/>
</dbReference>
<evidence type="ECO:0000256" key="1">
    <source>
        <dbReference type="ARBA" id="ARBA00009333"/>
    </source>
</evidence>
<dbReference type="GO" id="GO:0016491">
    <property type="term" value="F:oxidoreductase activity"/>
    <property type="evidence" value="ECO:0007669"/>
    <property type="project" value="UniProtKB-KW"/>
</dbReference>